<sequence>MRLGPQVYVDALDHPEVMARYINDCRNSWLYNVAFRKLPQESKALVVALKDIQPGQEIFVDYGRWYWLSLKPTKLGDDGSATARLEPRPPDVSREH</sequence>
<feature type="domain" description="SET" evidence="2">
    <location>
        <begin position="14"/>
        <end position="63"/>
    </location>
</feature>
<feature type="compositionally biased region" description="Basic and acidic residues" evidence="1">
    <location>
        <begin position="85"/>
        <end position="96"/>
    </location>
</feature>
<dbReference type="Proteomes" id="UP000002630">
    <property type="component" value="Linkage Group LG08"/>
</dbReference>
<name>D7G0I6_ECTSI</name>
<dbReference type="Gene3D" id="2.170.270.10">
    <property type="entry name" value="SET domain"/>
    <property type="match status" value="1"/>
</dbReference>
<dbReference type="InterPro" id="IPR046341">
    <property type="entry name" value="SET_dom_sf"/>
</dbReference>
<dbReference type="EMBL" id="FN648601">
    <property type="protein sequence ID" value="CBJ33015.1"/>
    <property type="molecule type" value="Genomic_DNA"/>
</dbReference>
<evidence type="ECO:0000313" key="3">
    <source>
        <dbReference type="EMBL" id="CBJ33015.1"/>
    </source>
</evidence>
<dbReference type="Pfam" id="PF00856">
    <property type="entry name" value="SET"/>
    <property type="match status" value="1"/>
</dbReference>
<evidence type="ECO:0000256" key="1">
    <source>
        <dbReference type="SAM" id="MobiDB-lite"/>
    </source>
</evidence>
<dbReference type="OrthoDB" id="5560686at2759"/>
<evidence type="ECO:0000313" key="4">
    <source>
        <dbReference type="Proteomes" id="UP000002630"/>
    </source>
</evidence>
<dbReference type="eggNOG" id="ENOG502S6K8">
    <property type="taxonomic scope" value="Eukaryota"/>
</dbReference>
<feature type="region of interest" description="Disordered" evidence="1">
    <location>
        <begin position="72"/>
        <end position="96"/>
    </location>
</feature>
<dbReference type="SUPFAM" id="SSF82199">
    <property type="entry name" value="SET domain"/>
    <property type="match status" value="1"/>
</dbReference>
<proteinExistence type="predicted"/>
<protein>
    <recommendedName>
        <fullName evidence="2">SET domain-containing protein</fullName>
    </recommendedName>
</protein>
<evidence type="ECO:0000259" key="2">
    <source>
        <dbReference type="Pfam" id="PF00856"/>
    </source>
</evidence>
<dbReference type="InterPro" id="IPR001214">
    <property type="entry name" value="SET_dom"/>
</dbReference>
<dbReference type="AlphaFoldDB" id="D7G0I6"/>
<reference evidence="3 4" key="1">
    <citation type="journal article" date="2010" name="Nature">
        <title>The Ectocarpus genome and the independent evolution of multicellularity in brown algae.</title>
        <authorList>
            <person name="Cock J.M."/>
            <person name="Sterck L."/>
            <person name="Rouze P."/>
            <person name="Scornet D."/>
            <person name="Allen A.E."/>
            <person name="Amoutzias G."/>
            <person name="Anthouard V."/>
            <person name="Artiguenave F."/>
            <person name="Aury J.M."/>
            <person name="Badger J.H."/>
            <person name="Beszteri B."/>
            <person name="Billiau K."/>
            <person name="Bonnet E."/>
            <person name="Bothwell J.H."/>
            <person name="Bowler C."/>
            <person name="Boyen C."/>
            <person name="Brownlee C."/>
            <person name="Carrano C.J."/>
            <person name="Charrier B."/>
            <person name="Cho G.Y."/>
            <person name="Coelho S.M."/>
            <person name="Collen J."/>
            <person name="Corre E."/>
            <person name="Da Silva C."/>
            <person name="Delage L."/>
            <person name="Delaroque N."/>
            <person name="Dittami S.M."/>
            <person name="Doulbeau S."/>
            <person name="Elias M."/>
            <person name="Farnham G."/>
            <person name="Gachon C.M."/>
            <person name="Gschloessl B."/>
            <person name="Heesch S."/>
            <person name="Jabbari K."/>
            <person name="Jubin C."/>
            <person name="Kawai H."/>
            <person name="Kimura K."/>
            <person name="Kloareg B."/>
            <person name="Kupper F.C."/>
            <person name="Lang D."/>
            <person name="Le Bail A."/>
            <person name="Leblanc C."/>
            <person name="Lerouge P."/>
            <person name="Lohr M."/>
            <person name="Lopez P.J."/>
            <person name="Martens C."/>
            <person name="Maumus F."/>
            <person name="Michel G."/>
            <person name="Miranda-Saavedra D."/>
            <person name="Morales J."/>
            <person name="Moreau H."/>
            <person name="Motomura T."/>
            <person name="Nagasato C."/>
            <person name="Napoli C.A."/>
            <person name="Nelson D.R."/>
            <person name="Nyvall-Collen P."/>
            <person name="Peters A.F."/>
            <person name="Pommier C."/>
            <person name="Potin P."/>
            <person name="Poulain J."/>
            <person name="Quesneville H."/>
            <person name="Read B."/>
            <person name="Rensing S.A."/>
            <person name="Ritter A."/>
            <person name="Rousvoal S."/>
            <person name="Samanta M."/>
            <person name="Samson G."/>
            <person name="Schroeder D.C."/>
            <person name="Segurens B."/>
            <person name="Strittmatter M."/>
            <person name="Tonon T."/>
            <person name="Tregear J.W."/>
            <person name="Valentin K."/>
            <person name="von Dassow P."/>
            <person name="Yamagishi T."/>
            <person name="Van de Peer Y."/>
            <person name="Wincker P."/>
        </authorList>
    </citation>
    <scope>NUCLEOTIDE SEQUENCE [LARGE SCALE GENOMIC DNA]</scope>
    <source>
        <strain evidence="4">Ec32 / CCAP1310/4</strain>
    </source>
</reference>
<dbReference type="EMBL" id="FN649733">
    <property type="protein sequence ID" value="CBJ33015.1"/>
    <property type="molecule type" value="Genomic_DNA"/>
</dbReference>
<organism evidence="3 4">
    <name type="scientific">Ectocarpus siliculosus</name>
    <name type="common">Brown alga</name>
    <name type="synonym">Conferva siliculosa</name>
    <dbReference type="NCBI Taxonomy" id="2880"/>
    <lineage>
        <taxon>Eukaryota</taxon>
        <taxon>Sar</taxon>
        <taxon>Stramenopiles</taxon>
        <taxon>Ochrophyta</taxon>
        <taxon>PX clade</taxon>
        <taxon>Phaeophyceae</taxon>
        <taxon>Ectocarpales</taxon>
        <taxon>Ectocarpaceae</taxon>
        <taxon>Ectocarpus</taxon>
    </lineage>
</organism>
<dbReference type="InParanoid" id="D7G0I6"/>
<keyword evidence="4" id="KW-1185">Reference proteome</keyword>
<dbReference type="OMA" id="WLYNVAF"/>
<gene>
    <name evidence="3" type="ORF">Esi_0403_0020</name>
</gene>
<accession>D7G0I6</accession>